<evidence type="ECO:0000256" key="2">
    <source>
        <dbReference type="ARBA" id="ARBA00005833"/>
    </source>
</evidence>
<dbReference type="GO" id="GO:0001716">
    <property type="term" value="F:L-amino-acid oxidase activity"/>
    <property type="evidence" value="ECO:0007669"/>
    <property type="project" value="TreeGrafter"/>
</dbReference>
<evidence type="ECO:0000256" key="6">
    <source>
        <dbReference type="ARBA" id="ARBA00047321"/>
    </source>
</evidence>
<evidence type="ECO:0000256" key="3">
    <source>
        <dbReference type="ARBA" id="ARBA00012535"/>
    </source>
</evidence>
<dbReference type="EMBL" id="MSCT01000007">
    <property type="protein sequence ID" value="OLF55340.1"/>
    <property type="molecule type" value="Genomic_DNA"/>
</dbReference>
<protein>
    <recommendedName>
        <fullName evidence="4">Tryptophan 2-monooxygenase</fullName>
        <ecNumber evidence="3">1.13.12.3</ecNumber>
    </recommendedName>
</protein>
<comment type="similarity">
    <text evidence="2">Belongs to the tryptophan 2-monooxygenase family.</text>
</comment>
<sequence length="569" mass="63410">MNSLHSSSEATQGTRSFPNIDLLYDYGQFLRRATQAIGHLPPAIADKHIGIVGAGLSGLIAAYELLRAGATRITLFEASKDHLGGRFLTQCFDESQPQFIAEMGAMRFPPSEVGLFHYLDRFGIGTTEAFPDPGVVDTEIHYRGETHHWPAGENPPPIFNTVHRGWNAFLKEGVRLDDGTFLAPPLLLTELLEKQQYAEVQPEWQRYLDCFGDHSFYSAMVQIFTSKNPPGGKPWRKPEDFHLFGSLGIGSGGFQSVYRASFTEILRLVINAFEVNQRLVPNGISTLSERIADLEFHGIALRDRICRTRIESISKDADGQILLLGCNGETYGCDRVITTATTRALQVNMRLTQAEQFVSRDVARAINETHMVGSSKLFILTRDKFWLKHGLAQNIQTDTLVKGVYCLDYAPHDPDSWGVVLISYTWEDDSHKMVSMTDKVQRCKRLVDELAMSAPAFAHHLVPLDGDYQRYVLEYDWLTDKQALGAFKLNFPGDDLYSQRLFYQFKTALDPQQDSGLYLAGCGSSFTGGWAEGAVQTALNSACAVIASLGGELLEGNPLVDLQSHFNYC</sequence>
<dbReference type="GO" id="GO:0050361">
    <property type="term" value="F:tryptophan 2-monooxygenase activity"/>
    <property type="evidence" value="ECO:0007669"/>
    <property type="project" value="UniProtKB-EC"/>
</dbReference>
<proteinExistence type="inferred from homology"/>
<evidence type="ECO:0000313" key="8">
    <source>
        <dbReference type="EMBL" id="OLF55340.1"/>
    </source>
</evidence>
<dbReference type="InterPro" id="IPR050281">
    <property type="entry name" value="Flavin_monoamine_oxidase"/>
</dbReference>
<comment type="pathway">
    <text evidence="1">Plant hormone metabolism; auxin biosynthesis.</text>
</comment>
<name>A0A1Q8EU80_9PSED</name>
<dbReference type="AlphaFoldDB" id="A0A1Q8EU80"/>
<dbReference type="GO" id="GO:0009063">
    <property type="term" value="P:amino acid catabolic process"/>
    <property type="evidence" value="ECO:0007669"/>
    <property type="project" value="TreeGrafter"/>
</dbReference>
<dbReference type="Proteomes" id="UP000185578">
    <property type="component" value="Unassembled WGS sequence"/>
</dbReference>
<evidence type="ECO:0000256" key="1">
    <source>
        <dbReference type="ARBA" id="ARBA00004814"/>
    </source>
</evidence>
<feature type="domain" description="Amine oxidase" evidence="7">
    <location>
        <begin position="56"/>
        <end position="546"/>
    </location>
</feature>
<dbReference type="InterPro" id="IPR002937">
    <property type="entry name" value="Amino_oxidase"/>
</dbReference>
<dbReference type="SUPFAM" id="SSF51905">
    <property type="entry name" value="FAD/NAD(P)-binding domain"/>
    <property type="match status" value="1"/>
</dbReference>
<accession>A0A1Q8EU80</accession>
<dbReference type="Gene3D" id="1.10.405.40">
    <property type="match status" value="1"/>
</dbReference>
<dbReference type="PANTHER" id="PTHR10742:SF342">
    <property type="entry name" value="AMINE OXIDASE"/>
    <property type="match status" value="1"/>
</dbReference>
<dbReference type="Gene3D" id="3.90.660.10">
    <property type="match status" value="1"/>
</dbReference>
<dbReference type="GO" id="GO:0009851">
    <property type="term" value="P:auxin biosynthetic process"/>
    <property type="evidence" value="ECO:0007669"/>
    <property type="project" value="UniProtKB-KW"/>
</dbReference>
<gene>
    <name evidence="8" type="ORF">BTN82_07055</name>
</gene>
<keyword evidence="8" id="KW-0503">Monooxygenase</keyword>
<dbReference type="OrthoDB" id="3972913at2"/>
<evidence type="ECO:0000259" key="7">
    <source>
        <dbReference type="Pfam" id="PF01593"/>
    </source>
</evidence>
<organism evidence="8 9">
    <name type="scientific">Pseudomonas chlororaphis</name>
    <dbReference type="NCBI Taxonomy" id="587753"/>
    <lineage>
        <taxon>Bacteria</taxon>
        <taxon>Pseudomonadati</taxon>
        <taxon>Pseudomonadota</taxon>
        <taxon>Gammaproteobacteria</taxon>
        <taxon>Pseudomonadales</taxon>
        <taxon>Pseudomonadaceae</taxon>
        <taxon>Pseudomonas</taxon>
    </lineage>
</organism>
<dbReference type="PANTHER" id="PTHR10742">
    <property type="entry name" value="FLAVIN MONOAMINE OXIDASE"/>
    <property type="match status" value="1"/>
</dbReference>
<dbReference type="RefSeq" id="WP_075118448.1">
    <property type="nucleotide sequence ID" value="NZ_MSCT01000007.1"/>
</dbReference>
<comment type="catalytic activity">
    <reaction evidence="6">
        <text>L-tryptophan + O2 = indole-3-acetamide + CO2 + H2O</text>
        <dbReference type="Rhea" id="RHEA:16165"/>
        <dbReference type="ChEBI" id="CHEBI:15377"/>
        <dbReference type="ChEBI" id="CHEBI:15379"/>
        <dbReference type="ChEBI" id="CHEBI:16031"/>
        <dbReference type="ChEBI" id="CHEBI:16526"/>
        <dbReference type="ChEBI" id="CHEBI:57912"/>
        <dbReference type="EC" id="1.13.12.3"/>
    </reaction>
</comment>
<dbReference type="Pfam" id="PF01593">
    <property type="entry name" value="Amino_oxidase"/>
    <property type="match status" value="1"/>
</dbReference>
<evidence type="ECO:0000256" key="4">
    <source>
        <dbReference type="ARBA" id="ARBA00017871"/>
    </source>
</evidence>
<dbReference type="Gene3D" id="3.50.50.60">
    <property type="entry name" value="FAD/NAD(P)-binding domain"/>
    <property type="match status" value="1"/>
</dbReference>
<dbReference type="InterPro" id="IPR036188">
    <property type="entry name" value="FAD/NAD-bd_sf"/>
</dbReference>
<keyword evidence="5" id="KW-0073">Auxin biosynthesis</keyword>
<reference evidence="8 9" key="1">
    <citation type="submission" date="2016-12" db="EMBL/GenBank/DDBJ databases">
        <authorList>
            <person name="Song W.-J."/>
            <person name="Kurnit D.M."/>
        </authorList>
    </citation>
    <scope>NUCLEOTIDE SEQUENCE [LARGE SCALE GENOMIC DNA]</scope>
    <source>
        <strain evidence="8 9">PCL1601</strain>
    </source>
</reference>
<keyword evidence="8" id="KW-0560">Oxidoreductase</keyword>
<dbReference type="EC" id="1.13.12.3" evidence="3"/>
<evidence type="ECO:0000256" key="5">
    <source>
        <dbReference type="ARBA" id="ARBA00023070"/>
    </source>
</evidence>
<dbReference type="SUPFAM" id="SSF54373">
    <property type="entry name" value="FAD-linked reductases, C-terminal domain"/>
    <property type="match status" value="1"/>
</dbReference>
<evidence type="ECO:0000313" key="9">
    <source>
        <dbReference type="Proteomes" id="UP000185578"/>
    </source>
</evidence>
<comment type="caution">
    <text evidence="8">The sequence shown here is derived from an EMBL/GenBank/DDBJ whole genome shotgun (WGS) entry which is preliminary data.</text>
</comment>